<dbReference type="InterPro" id="IPR009334">
    <property type="entry name" value="DUF993"/>
</dbReference>
<proteinExistence type="predicted"/>
<dbReference type="Pfam" id="PF06187">
    <property type="entry name" value="DUF993"/>
    <property type="match status" value="1"/>
</dbReference>
<organism evidence="1 2">
    <name type="scientific">Acidisarcina polymorpha</name>
    <dbReference type="NCBI Taxonomy" id="2211140"/>
    <lineage>
        <taxon>Bacteria</taxon>
        <taxon>Pseudomonadati</taxon>
        <taxon>Acidobacteriota</taxon>
        <taxon>Terriglobia</taxon>
        <taxon>Terriglobales</taxon>
        <taxon>Acidobacteriaceae</taxon>
        <taxon>Acidisarcina</taxon>
    </lineage>
</organism>
<dbReference type="Gene3D" id="3.20.20.70">
    <property type="entry name" value="Aldolase class I"/>
    <property type="match status" value="1"/>
</dbReference>
<dbReference type="InterPro" id="IPR013785">
    <property type="entry name" value="Aldolase_TIM"/>
</dbReference>
<name>A0A2Z5G0M3_9BACT</name>
<dbReference type="AlphaFoldDB" id="A0A2Z5G0M3"/>
<evidence type="ECO:0000313" key="2">
    <source>
        <dbReference type="Proteomes" id="UP000253606"/>
    </source>
</evidence>
<reference evidence="1 2" key="1">
    <citation type="journal article" date="2018" name="Front. Microbiol.">
        <title>Hydrolytic Capabilities as a Key to Environmental Success: Chitinolytic and Cellulolytic Acidobacteria From Acidic Sub-arctic Soils and Boreal Peatlands.</title>
        <authorList>
            <person name="Belova S.E."/>
            <person name="Ravin N.V."/>
            <person name="Pankratov T.A."/>
            <person name="Rakitin A.L."/>
            <person name="Ivanova A.A."/>
            <person name="Beletsky A.V."/>
            <person name="Mardanov A.V."/>
            <person name="Sinninghe Damste J.S."/>
            <person name="Dedysh S.N."/>
        </authorList>
    </citation>
    <scope>NUCLEOTIDE SEQUENCE [LARGE SCALE GENOMIC DNA]</scope>
    <source>
        <strain evidence="1 2">SBC82</strain>
    </source>
</reference>
<dbReference type="EMBL" id="CP030840">
    <property type="protein sequence ID" value="AXC12589.1"/>
    <property type="molecule type" value="Genomic_DNA"/>
</dbReference>
<dbReference type="RefSeq" id="WP_114207764.1">
    <property type="nucleotide sequence ID" value="NZ_CP030840.1"/>
</dbReference>
<protein>
    <recommendedName>
        <fullName evidence="3">Dihydrodipicolinate synthase family protein</fullName>
    </recommendedName>
</protein>
<accession>A0A2Z5G0M3</accession>
<dbReference type="OrthoDB" id="9805272at2"/>
<gene>
    <name evidence="1" type="ORF">ACPOL_3298</name>
</gene>
<evidence type="ECO:0000313" key="1">
    <source>
        <dbReference type="EMBL" id="AXC12589.1"/>
    </source>
</evidence>
<dbReference type="SUPFAM" id="SSF51569">
    <property type="entry name" value="Aldolase"/>
    <property type="match status" value="1"/>
</dbReference>
<dbReference type="Proteomes" id="UP000253606">
    <property type="component" value="Chromosome"/>
</dbReference>
<evidence type="ECO:0008006" key="3">
    <source>
        <dbReference type="Google" id="ProtNLM"/>
    </source>
</evidence>
<sequence length="390" mass="42744">MPLTIKLPNSSGGIENYTVANMPLPAPDKTAPRSFNRVAYSAAHVVVNPLADDNPWVDQSFDWERTIAFRHYLWDLGLGVAEAMDTAQRGMGLNWAGAKELIRHSLAAAKSRPDALIACGIGTDHLVPGAEVTVDDVIQAYEEQAEFVEGLGGRLIMMASRALVAAAKTPEDYVRVYDRILRQAKEPVILHWLGEMFDPALDGYWGSRDHLAAMDVCVDIINLHAEKVDGVKISLLSAEKEITMRRRLVPGVRMYTGDDFNYAELIAGDERGYSHALLGIFDAIAPAASLALAELGAGNQAEFYEILAPTVPLSRHIFKAPTRFYKTGVVFLSYLNGLQDHFLMLGGQQSARSLVHLAELFRLADAARVLHDPEVAVERMRRVLAVGGVA</sequence>
<dbReference type="KEGG" id="abas:ACPOL_3298"/>
<keyword evidence="2" id="KW-1185">Reference proteome</keyword>